<dbReference type="PANTHER" id="PTHR43190:SF3">
    <property type="entry name" value="N-ACETYL-D-GLUCOSAMINE KINASE"/>
    <property type="match status" value="1"/>
</dbReference>
<comment type="caution">
    <text evidence="6">The sequence shown here is derived from an EMBL/GenBank/DDBJ whole genome shotgun (WGS) entry which is preliminary data.</text>
</comment>
<evidence type="ECO:0000256" key="2">
    <source>
        <dbReference type="ARBA" id="ARBA00012122"/>
    </source>
</evidence>
<name>A0A8H5FZL5_9AGAR</name>
<protein>
    <recommendedName>
        <fullName evidence="3">N-acetyl-D-glucosamine kinase</fullName>
        <ecNumber evidence="2">2.7.1.59</ecNumber>
    </recommendedName>
    <alternativeName>
        <fullName evidence="4">GlcNAc kinase</fullName>
    </alternativeName>
</protein>
<evidence type="ECO:0000313" key="6">
    <source>
        <dbReference type="EMBL" id="KAF5354642.1"/>
    </source>
</evidence>
<dbReference type="PANTHER" id="PTHR43190">
    <property type="entry name" value="N-ACETYL-D-GLUCOSAMINE KINASE"/>
    <property type="match status" value="1"/>
</dbReference>
<evidence type="ECO:0000259" key="5">
    <source>
        <dbReference type="Pfam" id="PF01869"/>
    </source>
</evidence>
<dbReference type="GO" id="GO:0045127">
    <property type="term" value="F:N-acetylglucosamine kinase activity"/>
    <property type="evidence" value="ECO:0007669"/>
    <property type="project" value="UniProtKB-EC"/>
</dbReference>
<evidence type="ECO:0000256" key="1">
    <source>
        <dbReference type="ARBA" id="ARBA00006198"/>
    </source>
</evidence>
<comment type="similarity">
    <text evidence="1">Belongs to the eukaryotic-type N-acetylglucosamine kinase family.</text>
</comment>
<dbReference type="EC" id="2.7.1.59" evidence="2"/>
<feature type="domain" description="ATPase BadF/BadG/BcrA/BcrD type" evidence="5">
    <location>
        <begin position="7"/>
        <end position="311"/>
    </location>
</feature>
<evidence type="ECO:0000256" key="4">
    <source>
        <dbReference type="ARBA" id="ARBA00031123"/>
    </source>
</evidence>
<dbReference type="OrthoDB" id="311172at2759"/>
<dbReference type="InterPro" id="IPR052519">
    <property type="entry name" value="Euk-type_GlcNAc_Kinase"/>
</dbReference>
<dbReference type="CDD" id="cd24007">
    <property type="entry name" value="ASKHA_NBD_eukNAGK-like"/>
    <property type="match status" value="1"/>
</dbReference>
<dbReference type="Proteomes" id="UP000559027">
    <property type="component" value="Unassembled WGS sequence"/>
</dbReference>
<organism evidence="6 7">
    <name type="scientific">Leucocoprinus leucothites</name>
    <dbReference type="NCBI Taxonomy" id="201217"/>
    <lineage>
        <taxon>Eukaryota</taxon>
        <taxon>Fungi</taxon>
        <taxon>Dikarya</taxon>
        <taxon>Basidiomycota</taxon>
        <taxon>Agaricomycotina</taxon>
        <taxon>Agaricomycetes</taxon>
        <taxon>Agaricomycetidae</taxon>
        <taxon>Agaricales</taxon>
        <taxon>Agaricineae</taxon>
        <taxon>Agaricaceae</taxon>
        <taxon>Leucocoprinus</taxon>
    </lineage>
</organism>
<dbReference type="InterPro" id="IPR002731">
    <property type="entry name" value="ATPase_BadF"/>
</dbReference>
<reference evidence="6 7" key="1">
    <citation type="journal article" date="2020" name="ISME J.">
        <title>Uncovering the hidden diversity of litter-decomposition mechanisms in mushroom-forming fungi.</title>
        <authorList>
            <person name="Floudas D."/>
            <person name="Bentzer J."/>
            <person name="Ahren D."/>
            <person name="Johansson T."/>
            <person name="Persson P."/>
            <person name="Tunlid A."/>
        </authorList>
    </citation>
    <scope>NUCLEOTIDE SEQUENCE [LARGE SCALE GENOMIC DNA]</scope>
    <source>
        <strain evidence="6 7">CBS 146.42</strain>
    </source>
</reference>
<dbReference type="SUPFAM" id="SSF53067">
    <property type="entry name" value="Actin-like ATPase domain"/>
    <property type="match status" value="2"/>
</dbReference>
<accession>A0A8H5FZL5</accession>
<gene>
    <name evidence="6" type="ORF">D9756_005431</name>
</gene>
<dbReference type="Pfam" id="PF01869">
    <property type="entry name" value="BcrAD_BadFG"/>
    <property type="match status" value="1"/>
</dbReference>
<evidence type="ECO:0000256" key="3">
    <source>
        <dbReference type="ARBA" id="ARBA00014974"/>
    </source>
</evidence>
<dbReference type="InterPro" id="IPR043129">
    <property type="entry name" value="ATPase_NBD"/>
</dbReference>
<keyword evidence="7" id="KW-1185">Reference proteome</keyword>
<dbReference type="Gene3D" id="3.30.420.40">
    <property type="match status" value="2"/>
</dbReference>
<proteinExistence type="inferred from homology"/>
<dbReference type="EMBL" id="JAACJO010000008">
    <property type="protein sequence ID" value="KAF5354642.1"/>
    <property type="molecule type" value="Genomic_DNA"/>
</dbReference>
<sequence>MSYFLCVDCGGSKTAVVIADRDGALVGRGYAGPSNLTYLTSDAYTQAVKAAVAEALTAASLPSELPPTGPTPFNIAWFGVSGADSPAVIKSVLQPLSTLIGIPIGPRLLVTNDTHLLAAPIRLYDDVSHAVSIISGTGAIAVSFKEEKGQLIECGRAGGWGWILGDEGGGYDVGREAVRRILMTHDQASVKEGEAIPSTLRDKVLKRFGITDVMEILRCVYIPDPQPGTAAPPDALPENFAREKRLSTLSPIVFEAAFEDKDPLAIEVLRTCAKSLVDTAMTVIGVPTTEKPRLVDSKDAVLSFGGSLAGIEKYRELVLEDLAQRGFVFKHVLFVDDAALTGAVSLAALVKS</sequence>
<evidence type="ECO:0000313" key="7">
    <source>
        <dbReference type="Proteomes" id="UP000559027"/>
    </source>
</evidence>
<dbReference type="AlphaFoldDB" id="A0A8H5FZL5"/>